<dbReference type="SMART" id="SM00228">
    <property type="entry name" value="PDZ"/>
    <property type="match status" value="1"/>
</dbReference>
<dbReference type="PROSITE" id="PS50106">
    <property type="entry name" value="PDZ"/>
    <property type="match status" value="1"/>
</dbReference>
<dbReference type="GO" id="GO:0003678">
    <property type="term" value="F:DNA helicase activity"/>
    <property type="evidence" value="ECO:0007669"/>
    <property type="project" value="InterPro"/>
</dbReference>
<protein>
    <submittedName>
        <fullName evidence="12">DNA repair helicase rad3</fullName>
    </submittedName>
</protein>
<keyword evidence="4 12" id="KW-0347">Helicase</keyword>
<evidence type="ECO:0000313" key="13">
    <source>
        <dbReference type="Proteomes" id="UP000693970"/>
    </source>
</evidence>
<keyword evidence="7" id="KW-0411">Iron-sulfur</keyword>
<dbReference type="GO" id="GO:0005634">
    <property type="term" value="C:nucleus"/>
    <property type="evidence" value="ECO:0007669"/>
    <property type="project" value="TreeGrafter"/>
</dbReference>
<reference evidence="12" key="2">
    <citation type="submission" date="2021-04" db="EMBL/GenBank/DDBJ databases">
        <authorList>
            <person name="Podell S."/>
        </authorList>
    </citation>
    <scope>NUCLEOTIDE SEQUENCE</scope>
    <source>
        <strain evidence="12">Hildebrandi</strain>
    </source>
</reference>
<dbReference type="GO" id="GO:0051536">
    <property type="term" value="F:iron-sulfur cluster binding"/>
    <property type="evidence" value="ECO:0007669"/>
    <property type="project" value="UniProtKB-KW"/>
</dbReference>
<comment type="caution">
    <text evidence="12">The sequence shown here is derived from an EMBL/GenBank/DDBJ whole genome shotgun (WGS) entry which is preliminary data.</text>
</comment>
<feature type="compositionally biased region" description="Basic and acidic residues" evidence="9">
    <location>
        <begin position="279"/>
        <end position="294"/>
    </location>
</feature>
<keyword evidence="2" id="KW-0547">Nucleotide-binding</keyword>
<dbReference type="Pfam" id="PF00595">
    <property type="entry name" value="PDZ"/>
    <property type="match status" value="1"/>
</dbReference>
<dbReference type="InterPro" id="IPR006555">
    <property type="entry name" value="ATP-dep_Helicase_C"/>
</dbReference>
<dbReference type="GO" id="GO:0005524">
    <property type="term" value="F:ATP binding"/>
    <property type="evidence" value="ECO:0007669"/>
    <property type="project" value="UniProtKB-KW"/>
</dbReference>
<evidence type="ECO:0000259" key="11">
    <source>
        <dbReference type="PROSITE" id="PS51193"/>
    </source>
</evidence>
<dbReference type="Proteomes" id="UP000693970">
    <property type="component" value="Unassembled WGS sequence"/>
</dbReference>
<evidence type="ECO:0000256" key="8">
    <source>
        <dbReference type="ARBA" id="ARBA00023235"/>
    </source>
</evidence>
<gene>
    <name evidence="12" type="ORF">IV203_022751</name>
</gene>
<feature type="region of interest" description="Disordered" evidence="9">
    <location>
        <begin position="100"/>
        <end position="123"/>
    </location>
</feature>
<accession>A0A9K3P8Y1</accession>
<dbReference type="PANTHER" id="PTHR11472">
    <property type="entry name" value="DNA REPAIR DEAD HELICASE RAD3/XP-D SUBFAMILY MEMBER"/>
    <property type="match status" value="1"/>
</dbReference>
<dbReference type="GO" id="GO:0046872">
    <property type="term" value="F:metal ion binding"/>
    <property type="evidence" value="ECO:0007669"/>
    <property type="project" value="UniProtKB-KW"/>
</dbReference>
<feature type="domain" description="Helicase ATP-binding" evidence="11">
    <location>
        <begin position="385"/>
        <end position="845"/>
    </location>
</feature>
<evidence type="ECO:0000259" key="10">
    <source>
        <dbReference type="PROSITE" id="PS50106"/>
    </source>
</evidence>
<dbReference type="OrthoDB" id="204836at2759"/>
<dbReference type="InterPro" id="IPR014013">
    <property type="entry name" value="Helic_SF1/SF2_ATP-bd_DinG/Rad3"/>
</dbReference>
<feature type="region of interest" description="Disordered" evidence="9">
    <location>
        <begin position="22"/>
        <end position="41"/>
    </location>
</feature>
<feature type="compositionally biased region" description="Polar residues" evidence="9">
    <location>
        <begin position="959"/>
        <end position="968"/>
    </location>
</feature>
<reference evidence="12" key="1">
    <citation type="journal article" date="2021" name="Sci. Rep.">
        <title>Diploid genomic architecture of Nitzschia inconspicua, an elite biomass production diatom.</title>
        <authorList>
            <person name="Oliver A."/>
            <person name="Podell S."/>
            <person name="Pinowska A."/>
            <person name="Traller J.C."/>
            <person name="Smith S.R."/>
            <person name="McClure R."/>
            <person name="Beliaev A."/>
            <person name="Bohutskyi P."/>
            <person name="Hill E.A."/>
            <person name="Rabines A."/>
            <person name="Zheng H."/>
            <person name="Allen L.Z."/>
            <person name="Kuo A."/>
            <person name="Grigoriev I.V."/>
            <person name="Allen A.E."/>
            <person name="Hazlebeck D."/>
            <person name="Allen E.E."/>
        </authorList>
    </citation>
    <scope>NUCLEOTIDE SEQUENCE</scope>
    <source>
        <strain evidence="12">Hildebrandi</strain>
    </source>
</reference>
<dbReference type="GO" id="GO:0016818">
    <property type="term" value="F:hydrolase activity, acting on acid anhydrides, in phosphorus-containing anhydrides"/>
    <property type="evidence" value="ECO:0007669"/>
    <property type="project" value="InterPro"/>
</dbReference>
<feature type="compositionally biased region" description="Polar residues" evidence="9">
    <location>
        <begin position="22"/>
        <end position="31"/>
    </location>
</feature>
<evidence type="ECO:0000256" key="4">
    <source>
        <dbReference type="ARBA" id="ARBA00022806"/>
    </source>
</evidence>
<keyword evidence="1" id="KW-0479">Metal-binding</keyword>
<dbReference type="SMART" id="SM00491">
    <property type="entry name" value="HELICc2"/>
    <property type="match status" value="1"/>
</dbReference>
<dbReference type="Pfam" id="PF13307">
    <property type="entry name" value="Helicase_C_2"/>
    <property type="match status" value="1"/>
</dbReference>
<keyword evidence="13" id="KW-1185">Reference proteome</keyword>
<dbReference type="InterPro" id="IPR006554">
    <property type="entry name" value="Helicase-like_DEXD_c2"/>
</dbReference>
<feature type="domain" description="PDZ" evidence="10">
    <location>
        <begin position="647"/>
        <end position="727"/>
    </location>
</feature>
<dbReference type="Pfam" id="PF06733">
    <property type="entry name" value="DEAD_2"/>
    <property type="match status" value="2"/>
</dbReference>
<evidence type="ECO:0000256" key="2">
    <source>
        <dbReference type="ARBA" id="ARBA00022741"/>
    </source>
</evidence>
<evidence type="ECO:0000256" key="6">
    <source>
        <dbReference type="ARBA" id="ARBA00023004"/>
    </source>
</evidence>
<keyword evidence="3" id="KW-0378">Hydrolase</keyword>
<organism evidence="12 13">
    <name type="scientific">Nitzschia inconspicua</name>
    <dbReference type="NCBI Taxonomy" id="303405"/>
    <lineage>
        <taxon>Eukaryota</taxon>
        <taxon>Sar</taxon>
        <taxon>Stramenopiles</taxon>
        <taxon>Ochrophyta</taxon>
        <taxon>Bacillariophyta</taxon>
        <taxon>Bacillariophyceae</taxon>
        <taxon>Bacillariophycidae</taxon>
        <taxon>Bacillariales</taxon>
        <taxon>Bacillariaceae</taxon>
        <taxon>Nitzschia</taxon>
    </lineage>
</organism>
<feature type="compositionally biased region" description="Basic and acidic residues" evidence="9">
    <location>
        <begin position="315"/>
        <end position="325"/>
    </location>
</feature>
<dbReference type="EMBL" id="JAGRRH010000067">
    <property type="protein sequence ID" value="KAG7338035.1"/>
    <property type="molecule type" value="Genomic_DNA"/>
</dbReference>
<dbReference type="CDD" id="cd00136">
    <property type="entry name" value="PDZ_canonical"/>
    <property type="match status" value="1"/>
</dbReference>
<dbReference type="InterPro" id="IPR010614">
    <property type="entry name" value="RAD3-like_helicase_DEAD"/>
</dbReference>
<keyword evidence="6" id="KW-0408">Iron</keyword>
<sequence>MEGAVSAETSNTTFVAVRQNLHGSSQVTPSPNKRPPVSSLTAIATSPDTGIITGKAVENDAMQQVEQDYARLREVHGATPDPNHPVKNRPIRSLIGLTESPQIDVQQKKHKKQPSTPTSSYCSPEIAVLDPKQVKKMGCYRHDPSVRQCENDDEELKIISSTATNPNIVYPHSRTDCGVYPMDVNAAMFCKNCFCVLCEVRAEDCKQWAEHCMAPRPRPSKTKIINTDDVLLESPTTTARNVNTLYMQGHDDMYSDFFDCDDDDDDEVNMSTVANVARSRSEGRDDRLNKDRQQQQHQRSHQQPNYSDDDQSANMRDRNNHRDPKTMSIQDILSRKLGQALKFDEGGRTLLEGGTIGKTQATTSVICSMDGDIPQLKLTTFFMEGVKIGWPFPTVLQPQRQMAMHIIKALKRKRHVVIESPTGTGKSAAILCSVLAWQRYHMQSHCTTDEDDMALDTAGNTAYKSVPKIIYCSRTQSQVAQMVSSLKKTPYRPRMAVLGSRDRLCIHKDFTGKNKSAKISINNECQLRRQKTDLYRKQNLKYEGFYDDNDPPSLLRGDKLNHAHGWFPEADAAAAGDETNNHTKTPPTCPHFRQLTSDRTARLAADRFAGNPYRTKCCSHGGEDSTYGVHDLEDLTAFGKNPHLDNSVTIYRAEDGKFGMFLAANSQGTGCHIKEVKDTVQTGSCVKPGDTILTVNGANARGMSIDQVANEVRKTPADKPLRLTVLRHDADSSALSQSDMGDVEDEIYSDHAACPYYLSRALQSHADITFAPYNYVLDPSIRKVMGISLENTVVVLDEAHNVEGTLSDGGSGKYGEIDLCHVLCALANHVAHPTATKMEMIGTNKLVGSDQVAHTLLLFVEKIVKHLGNLRQRFETSPGKAKLETEYRRYRKILDTHEEELSYDGPTGYGSKGTPVGCMPFFTNLGISTTEIEFLLQQALSLEESLSGRDRDSDIDASSVPSLNNGKDQNSSIDLSSLVSMLTNISLAIKNPEHFYISCVAQANGNLDHAFGIGAGENDNGVDGGKIQELFQQSYPSQLVIRLGLVQLVRNYPVANDLMDTSVCTMETLVSNRHQNGNTQPPPLEANHVIDLKKQLLAVSVGHFPNGERLTVTYQHFREPSFFPKLGAAIASVVECIPSGGVLFFLPSYSFLDRCVSSWSEIEIWSRLTRSKGKIIVEPTKSQEDFKKARDDFHDTIKNTGKCLLLAVFRGKMSEGISFNDEFARGVICVGMPYPNARDRGVIAKKNYNDEQRKLRKNTTLLPGMEWYSQQAYRAIAQALGRCIRHQADYGTIILMDSRHCDDGSPNDGVCRPTRTCPSGCDILFALYACDQIQEEDQYKNQYLEGMPDCNKK</sequence>
<evidence type="ECO:0000313" key="12">
    <source>
        <dbReference type="EMBL" id="KAG7338035.1"/>
    </source>
</evidence>
<dbReference type="SMART" id="SM00488">
    <property type="entry name" value="DEXDc2"/>
    <property type="match status" value="1"/>
</dbReference>
<proteinExistence type="predicted"/>
<keyword evidence="8" id="KW-0413">Isomerase</keyword>
<dbReference type="GO" id="GO:0006289">
    <property type="term" value="P:nucleotide-excision repair"/>
    <property type="evidence" value="ECO:0007669"/>
    <property type="project" value="TreeGrafter"/>
</dbReference>
<evidence type="ECO:0000256" key="9">
    <source>
        <dbReference type="SAM" id="MobiDB-lite"/>
    </source>
</evidence>
<evidence type="ECO:0000256" key="7">
    <source>
        <dbReference type="ARBA" id="ARBA00023014"/>
    </source>
</evidence>
<dbReference type="CDD" id="cd18788">
    <property type="entry name" value="SF2_C_XPD"/>
    <property type="match status" value="1"/>
</dbReference>
<dbReference type="GO" id="GO:0003677">
    <property type="term" value="F:DNA binding"/>
    <property type="evidence" value="ECO:0007669"/>
    <property type="project" value="InterPro"/>
</dbReference>
<dbReference type="InterPro" id="IPR045028">
    <property type="entry name" value="DinG/Rad3-like"/>
</dbReference>
<feature type="region of interest" description="Disordered" evidence="9">
    <location>
        <begin position="276"/>
        <end position="328"/>
    </location>
</feature>
<dbReference type="PANTHER" id="PTHR11472:SF47">
    <property type="entry name" value="FANCONI ANEMIA GROUP J PROTEIN"/>
    <property type="match status" value="1"/>
</dbReference>
<evidence type="ECO:0000256" key="3">
    <source>
        <dbReference type="ARBA" id="ARBA00022801"/>
    </source>
</evidence>
<feature type="region of interest" description="Disordered" evidence="9">
    <location>
        <begin position="947"/>
        <end position="968"/>
    </location>
</feature>
<dbReference type="InterPro" id="IPR001478">
    <property type="entry name" value="PDZ"/>
</dbReference>
<keyword evidence="5" id="KW-0067">ATP-binding</keyword>
<dbReference type="GO" id="GO:1990918">
    <property type="term" value="P:double-strand break repair involved in meiotic recombination"/>
    <property type="evidence" value="ECO:0007669"/>
    <property type="project" value="TreeGrafter"/>
</dbReference>
<evidence type="ECO:0000256" key="1">
    <source>
        <dbReference type="ARBA" id="ARBA00022723"/>
    </source>
</evidence>
<name>A0A9K3P8Y1_9STRA</name>
<evidence type="ECO:0000256" key="5">
    <source>
        <dbReference type="ARBA" id="ARBA00022840"/>
    </source>
</evidence>
<dbReference type="PROSITE" id="PS51193">
    <property type="entry name" value="HELICASE_ATP_BIND_2"/>
    <property type="match status" value="1"/>
</dbReference>